<name>A0ABR3LJ19_9TELE</name>
<evidence type="ECO:0000313" key="2">
    <source>
        <dbReference type="Proteomes" id="UP001558613"/>
    </source>
</evidence>
<gene>
    <name evidence="1" type="ORF">QQF64_017570</name>
</gene>
<protein>
    <submittedName>
        <fullName evidence="1">Uncharacterized protein</fullName>
    </submittedName>
</protein>
<reference evidence="1 2" key="1">
    <citation type="submission" date="2023-09" db="EMBL/GenBank/DDBJ databases">
        <authorList>
            <person name="Wang M."/>
        </authorList>
    </citation>
    <scope>NUCLEOTIDE SEQUENCE [LARGE SCALE GENOMIC DNA]</scope>
    <source>
        <strain evidence="1">GT-2023</strain>
        <tissue evidence="1">Liver</tissue>
    </source>
</reference>
<evidence type="ECO:0000313" key="1">
    <source>
        <dbReference type="EMBL" id="KAL1252877.1"/>
    </source>
</evidence>
<accession>A0ABR3LJ19</accession>
<comment type="caution">
    <text evidence="1">The sequence shown here is derived from an EMBL/GenBank/DDBJ whole genome shotgun (WGS) entry which is preliminary data.</text>
</comment>
<proteinExistence type="predicted"/>
<dbReference type="Proteomes" id="UP001558613">
    <property type="component" value="Unassembled WGS sequence"/>
</dbReference>
<keyword evidence="2" id="KW-1185">Reference proteome</keyword>
<sequence>MIRDSQPAKDTADGWLYIGALVAKLGIGLWDNVGVMDEALLCIHMLILYWQQVRGELIRSADGLISVDRALQGLFFTLVSLESDGSRVDSGGV</sequence>
<dbReference type="EMBL" id="JAYMGO010000021">
    <property type="protein sequence ID" value="KAL1252877.1"/>
    <property type="molecule type" value="Genomic_DNA"/>
</dbReference>
<organism evidence="1 2">
    <name type="scientific">Cirrhinus molitorella</name>
    <name type="common">mud carp</name>
    <dbReference type="NCBI Taxonomy" id="172907"/>
    <lineage>
        <taxon>Eukaryota</taxon>
        <taxon>Metazoa</taxon>
        <taxon>Chordata</taxon>
        <taxon>Craniata</taxon>
        <taxon>Vertebrata</taxon>
        <taxon>Euteleostomi</taxon>
        <taxon>Actinopterygii</taxon>
        <taxon>Neopterygii</taxon>
        <taxon>Teleostei</taxon>
        <taxon>Ostariophysi</taxon>
        <taxon>Cypriniformes</taxon>
        <taxon>Cyprinidae</taxon>
        <taxon>Labeoninae</taxon>
        <taxon>Labeonini</taxon>
        <taxon>Cirrhinus</taxon>
    </lineage>
</organism>